<dbReference type="PANTHER" id="PTHR34353">
    <property type="entry name" value="CRISPR-ASSOCIATED ENDONUCLEASE CAS1 1"/>
    <property type="match status" value="1"/>
</dbReference>
<evidence type="ECO:0000256" key="4">
    <source>
        <dbReference type="ARBA" id="ARBA00022801"/>
    </source>
</evidence>
<keyword evidence="12" id="KW-1185">Reference proteome</keyword>
<dbReference type="InterPro" id="IPR042211">
    <property type="entry name" value="CRISPR-assoc_Cas1_N"/>
</dbReference>
<comment type="subunit">
    <text evidence="9 10">Homodimer, forms a heterotetramer with a Cas2 homodimer.</text>
</comment>
<dbReference type="AlphaFoldDB" id="A0A6N7IX07"/>
<keyword evidence="7 10" id="KW-0238">DNA-binding</keyword>
<evidence type="ECO:0000256" key="8">
    <source>
        <dbReference type="ARBA" id="ARBA00023211"/>
    </source>
</evidence>
<dbReference type="GO" id="GO:0016787">
    <property type="term" value="F:hydrolase activity"/>
    <property type="evidence" value="ECO:0007669"/>
    <property type="project" value="UniProtKB-KW"/>
</dbReference>
<accession>A0A6N7IX07</accession>
<keyword evidence="4 10" id="KW-0378">Hydrolase</keyword>
<evidence type="ECO:0000256" key="1">
    <source>
        <dbReference type="ARBA" id="ARBA00022722"/>
    </source>
</evidence>
<dbReference type="EC" id="3.1.-.-" evidence="10"/>
<comment type="caution">
    <text evidence="11">The sequence shown here is derived from an EMBL/GenBank/DDBJ whole genome shotgun (WGS) entry which is preliminary data.</text>
</comment>
<evidence type="ECO:0000256" key="10">
    <source>
        <dbReference type="HAMAP-Rule" id="MF_01470"/>
    </source>
</evidence>
<feature type="binding site" evidence="10">
    <location>
        <position position="242"/>
    </location>
    <ligand>
        <name>Mn(2+)</name>
        <dbReference type="ChEBI" id="CHEBI:29035"/>
    </ligand>
</feature>
<sequence>MIVVGKILYIMTDGLYLNVDHDSVEIGKDKRIITRIPLVSLSQIIVIANVTISAYLLSSCNRSKISISYISPFGRYLGTFNGTEVGNVSLRMKQYDAFKSEEKIKIAKNIVLGKTVNQMAFLARYSARHPNVEKVRSYLASEINVLLDSDSVEQIRGIEGDCAAKYFSTFDELLEGCDSEMKFVERSRRPPKNCFNSLLSLLYTIETTTCTAAVCAYGLDPYLGYLHEIHPGRASLSCDLVEEFRTPVIDSYVIKSVNLKKITAKDFEESEGTFSLTSEGKKKVLTDWEKYKETKVGYKLWDKEVPIKVLPFLQAQLLGQYLRGDISEYPPFTDWR</sequence>
<protein>
    <recommendedName>
        <fullName evidence="10">CRISPR-associated endonuclease Cas1</fullName>
        <ecNumber evidence="10">3.1.-.-</ecNumber>
    </recommendedName>
</protein>
<dbReference type="EMBL" id="VOGC01000002">
    <property type="protein sequence ID" value="MQN00823.1"/>
    <property type="molecule type" value="Genomic_DNA"/>
</dbReference>
<keyword evidence="5 10" id="KW-0460">Magnesium</keyword>
<dbReference type="Gene3D" id="3.100.10.20">
    <property type="entry name" value="CRISPR-associated endonuclease Cas1, N-terminal domain"/>
    <property type="match status" value="1"/>
</dbReference>
<evidence type="ECO:0000256" key="7">
    <source>
        <dbReference type="ARBA" id="ARBA00023125"/>
    </source>
</evidence>
<proteinExistence type="inferred from homology"/>
<dbReference type="InterPro" id="IPR002729">
    <property type="entry name" value="CRISPR-assoc_Cas1"/>
</dbReference>
<evidence type="ECO:0000256" key="2">
    <source>
        <dbReference type="ARBA" id="ARBA00022723"/>
    </source>
</evidence>
<dbReference type="Gene3D" id="1.20.120.920">
    <property type="entry name" value="CRISPR-associated endonuclease Cas1, C-terminal domain"/>
    <property type="match status" value="1"/>
</dbReference>
<evidence type="ECO:0000256" key="6">
    <source>
        <dbReference type="ARBA" id="ARBA00023118"/>
    </source>
</evidence>
<evidence type="ECO:0000313" key="12">
    <source>
        <dbReference type="Proteomes" id="UP000460257"/>
    </source>
</evidence>
<feature type="binding site" evidence="10">
    <location>
        <position position="227"/>
    </location>
    <ligand>
        <name>Mn(2+)</name>
        <dbReference type="ChEBI" id="CHEBI:29035"/>
    </ligand>
</feature>
<evidence type="ECO:0000256" key="3">
    <source>
        <dbReference type="ARBA" id="ARBA00022759"/>
    </source>
</evidence>
<dbReference type="PANTHER" id="PTHR34353:SF2">
    <property type="entry name" value="CRISPR-ASSOCIATED ENDONUCLEASE CAS1 1"/>
    <property type="match status" value="1"/>
</dbReference>
<reference evidence="11" key="1">
    <citation type="journal article" date="2020" name="Appl. Environ. Microbiol.">
        <title>Medium-Chain Fatty Acid Synthesis by 'Candidatus Weimeria bifida' gen. nov., sp. nov., and 'Candidatus Pseudoramibacter fermentans' sp. nov.</title>
        <authorList>
            <person name="Scarborough M.J."/>
            <person name="Myers K.S."/>
            <person name="Donohue T.J."/>
            <person name="Noguera D.R."/>
        </authorList>
    </citation>
    <scope>NUCLEOTIDE SEQUENCE</scope>
    <source>
        <strain evidence="11">LCO1.1</strain>
    </source>
</reference>
<keyword evidence="8 10" id="KW-0464">Manganese</keyword>
<keyword evidence="2 10" id="KW-0479">Metal-binding</keyword>
<dbReference type="GO" id="GO:0003677">
    <property type="term" value="F:DNA binding"/>
    <property type="evidence" value="ECO:0007669"/>
    <property type="project" value="UniProtKB-KW"/>
</dbReference>
<gene>
    <name evidence="10 11" type="primary">cas1</name>
    <name evidence="11" type="ORF">FRC54_02370</name>
</gene>
<dbReference type="NCBIfam" id="TIGR00287">
    <property type="entry name" value="cas1"/>
    <property type="match status" value="1"/>
</dbReference>
<dbReference type="GO" id="GO:0004519">
    <property type="term" value="F:endonuclease activity"/>
    <property type="evidence" value="ECO:0007669"/>
    <property type="project" value="UniProtKB-UniRule"/>
</dbReference>
<comment type="function">
    <text evidence="10">CRISPR (clustered regularly interspaced short palindromic repeat), is an adaptive immune system that provides protection against mobile genetic elements (viruses, transposable elements and conjugative plasmids). CRISPR clusters contain spacers, sequences complementary to antecedent mobile elements, and target invading nucleic acids. CRISPR clusters are transcribed and processed into CRISPR RNA (crRNA). Acts as a dsDNA endonuclease. Involved in the integration of spacer DNA into the CRISPR cassette.</text>
</comment>
<dbReference type="GO" id="GO:0046872">
    <property type="term" value="F:metal ion binding"/>
    <property type="evidence" value="ECO:0007669"/>
    <property type="project" value="UniProtKB-UniRule"/>
</dbReference>
<evidence type="ECO:0000256" key="9">
    <source>
        <dbReference type="ARBA" id="ARBA00038592"/>
    </source>
</evidence>
<dbReference type="Proteomes" id="UP000460257">
    <property type="component" value="Unassembled WGS sequence"/>
</dbReference>
<evidence type="ECO:0000313" key="11">
    <source>
        <dbReference type="EMBL" id="MQN00823.1"/>
    </source>
</evidence>
<organism evidence="11 12">
    <name type="scientific">Candidatus Weimeria bifida</name>
    <dbReference type="NCBI Taxonomy" id="2599074"/>
    <lineage>
        <taxon>Bacteria</taxon>
        <taxon>Bacillati</taxon>
        <taxon>Bacillota</taxon>
        <taxon>Clostridia</taxon>
        <taxon>Lachnospirales</taxon>
        <taxon>Lachnospiraceae</taxon>
        <taxon>Candidatus Weimeria</taxon>
    </lineage>
</organism>
<dbReference type="GO" id="GO:0043571">
    <property type="term" value="P:maintenance of CRISPR repeat elements"/>
    <property type="evidence" value="ECO:0007669"/>
    <property type="project" value="UniProtKB-UniRule"/>
</dbReference>
<dbReference type="InterPro" id="IPR050646">
    <property type="entry name" value="Cas1"/>
</dbReference>
<comment type="cofactor">
    <cofactor evidence="10">
        <name>Mg(2+)</name>
        <dbReference type="ChEBI" id="CHEBI:18420"/>
    </cofactor>
    <cofactor evidence="10">
        <name>Mn(2+)</name>
        <dbReference type="ChEBI" id="CHEBI:29035"/>
    </cofactor>
</comment>
<comment type="similarity">
    <text evidence="10">Belongs to the CRISPR-associated endonuclease Cas1 family.</text>
</comment>
<feature type="binding site" evidence="10">
    <location>
        <position position="159"/>
    </location>
    <ligand>
        <name>Mn(2+)</name>
        <dbReference type="ChEBI" id="CHEBI:29035"/>
    </ligand>
</feature>
<dbReference type="GO" id="GO:0051607">
    <property type="term" value="P:defense response to virus"/>
    <property type="evidence" value="ECO:0007669"/>
    <property type="project" value="UniProtKB-UniRule"/>
</dbReference>
<evidence type="ECO:0000256" key="5">
    <source>
        <dbReference type="ARBA" id="ARBA00022842"/>
    </source>
</evidence>
<dbReference type="HAMAP" id="MF_01470">
    <property type="entry name" value="Cas1"/>
    <property type="match status" value="1"/>
</dbReference>
<keyword evidence="6 10" id="KW-0051">Antiviral defense</keyword>
<dbReference type="InterPro" id="IPR042206">
    <property type="entry name" value="CRISPR-assoc_Cas1_C"/>
</dbReference>
<keyword evidence="1 10" id="KW-0540">Nuclease</keyword>
<keyword evidence="3 10" id="KW-0255">Endonuclease</keyword>
<name>A0A6N7IX07_9FIRM</name>
<dbReference type="Pfam" id="PF01867">
    <property type="entry name" value="Cas_Cas1"/>
    <property type="match status" value="1"/>
</dbReference>